<gene>
    <name evidence="1" type="ORF">PMEA_00010409</name>
</gene>
<dbReference type="AlphaFoldDB" id="A0AAU9VMD1"/>
<keyword evidence="2" id="KW-1185">Reference proteome</keyword>
<organism evidence="1 2">
    <name type="scientific">Pocillopora meandrina</name>
    <dbReference type="NCBI Taxonomy" id="46732"/>
    <lineage>
        <taxon>Eukaryota</taxon>
        <taxon>Metazoa</taxon>
        <taxon>Cnidaria</taxon>
        <taxon>Anthozoa</taxon>
        <taxon>Hexacorallia</taxon>
        <taxon>Scleractinia</taxon>
        <taxon>Astrocoeniina</taxon>
        <taxon>Pocilloporidae</taxon>
        <taxon>Pocillopora</taxon>
    </lineage>
</organism>
<evidence type="ECO:0000313" key="1">
    <source>
        <dbReference type="EMBL" id="CAH3033964.1"/>
    </source>
</evidence>
<accession>A0AAU9VMD1</accession>
<dbReference type="EMBL" id="CALNXJ010000002">
    <property type="protein sequence ID" value="CAH3033964.1"/>
    <property type="molecule type" value="Genomic_DNA"/>
</dbReference>
<sequence>MLHPNKWKDRMKSKMKGLTNLLGKTIHWSQEPFIRNAGIHNLLVENHREELTYYLHFSNSERKPPCGNAYYDQIGKMCLPFSPFWITFKMHKNSPKTCPWLKL</sequence>
<evidence type="ECO:0000313" key="2">
    <source>
        <dbReference type="Proteomes" id="UP001159428"/>
    </source>
</evidence>
<dbReference type="Proteomes" id="UP001159428">
    <property type="component" value="Unassembled WGS sequence"/>
</dbReference>
<name>A0AAU9VMD1_9CNID</name>
<proteinExistence type="predicted"/>
<comment type="caution">
    <text evidence="1">The sequence shown here is derived from an EMBL/GenBank/DDBJ whole genome shotgun (WGS) entry which is preliminary data.</text>
</comment>
<reference evidence="1 2" key="1">
    <citation type="submission" date="2022-05" db="EMBL/GenBank/DDBJ databases">
        <authorList>
            <consortium name="Genoscope - CEA"/>
            <person name="William W."/>
        </authorList>
    </citation>
    <scope>NUCLEOTIDE SEQUENCE [LARGE SCALE GENOMIC DNA]</scope>
</reference>
<protein>
    <submittedName>
        <fullName evidence="1">Uncharacterized protein</fullName>
    </submittedName>
</protein>